<dbReference type="AlphaFoldDB" id="A0A0G3VSM4"/>
<accession>A0A0G3VSM4</accession>
<proteinExistence type="predicted"/>
<feature type="domain" description="FAD/NAD(P)-binding" evidence="1">
    <location>
        <begin position="211"/>
        <end position="324"/>
    </location>
</feature>
<dbReference type="InterPro" id="IPR023753">
    <property type="entry name" value="FAD/NAD-binding_dom"/>
</dbReference>
<name>A0A0G3VSM4_9ZZZZ</name>
<dbReference type="InterPro" id="IPR036188">
    <property type="entry name" value="FAD/NAD-bd_sf"/>
</dbReference>
<dbReference type="Gene3D" id="3.50.50.60">
    <property type="entry name" value="FAD/NAD(P)-binding domain"/>
    <property type="match status" value="2"/>
</dbReference>
<dbReference type="PANTHER" id="PTHR43755:SF1">
    <property type="entry name" value="FAD-DEPENDENT PYRIDINE NUCLEOTIDE-DISULPHIDE OXIDOREDUCTASE"/>
    <property type="match status" value="1"/>
</dbReference>
<dbReference type="EMBL" id="KP892656">
    <property type="protein sequence ID" value="AKL88134.1"/>
    <property type="molecule type" value="Genomic_DNA"/>
</dbReference>
<dbReference type="GO" id="GO:0016491">
    <property type="term" value="F:oxidoreductase activity"/>
    <property type="evidence" value="ECO:0007669"/>
    <property type="project" value="InterPro"/>
</dbReference>
<dbReference type="InterPro" id="IPR052541">
    <property type="entry name" value="SQRD"/>
</dbReference>
<organism evidence="2">
    <name type="scientific">uncultured organism</name>
    <dbReference type="NCBI Taxonomy" id="155900"/>
    <lineage>
        <taxon>unclassified sequences</taxon>
        <taxon>environmental samples</taxon>
    </lineage>
</organism>
<evidence type="ECO:0000313" key="2">
    <source>
        <dbReference type="EMBL" id="AKL88134.1"/>
    </source>
</evidence>
<sequence length="409" mass="45216">MTKVLVIGGRFGALTPAYTLKRLVGSKADIKLINESRYSWLRLDMPHVSIGVKDVDEWKLDLSEALPQKGIAFEEGKITKVDAKNNKVIYVKSDGSTEEEDYDYLIVGIGARLAPELIKGFDAYGYSVCEPDYAVKLRDKLRQFKGGNVTIGSGYFYQGRNPRPKVPENLAPFSDAACEGPVFEMSLMLHGYFKKMGILDKVKMTVYSPGEYLSDLSSAARKAVGEMYKQMGITLINNFKVEKITEHEVIDEKGNSIPSDLSLILPPYIGNPALKNSTPDLVDDGGFIPTDLNMLSIKYDNIYASGDANAITVPKLAYLAVKTGRIAAEHLATRLGVPTKVEKYVPAVVCIADDPLEGYGVSVYDETFYGGTRSEAVPSPTNTLKKELFVKYFMWSKGDIALEKFMGEW</sequence>
<feature type="domain" description="FAD/NAD(P)-binding" evidence="1">
    <location>
        <begin position="3"/>
        <end position="155"/>
    </location>
</feature>
<dbReference type="Pfam" id="PF07992">
    <property type="entry name" value="Pyr_redox_2"/>
    <property type="match status" value="2"/>
</dbReference>
<reference evidence="2" key="1">
    <citation type="journal article" date="2015" name="Front. Microbiol.">
        <title>Identification of novel esterase-active enzymes from hot environments by use of the host bacterium Thermus thermophilus.</title>
        <authorList>
            <person name="Leis B."/>
            <person name="Angelov A."/>
            <person name="Mientus M."/>
            <person name="Li H."/>
            <person name="Pham V.T."/>
            <person name="Lauinger B."/>
            <person name="Bongen P."/>
            <person name="Pietruszka J."/>
            <person name="Goncalves L.G."/>
            <person name="Santos H."/>
            <person name="Liebl W."/>
        </authorList>
    </citation>
    <scope>NUCLEOTIDE SEQUENCE</scope>
</reference>
<protein>
    <submittedName>
        <fullName evidence="2">Oxidoreductase (Flavoprotein)</fullName>
    </submittedName>
</protein>
<dbReference type="SUPFAM" id="SSF51905">
    <property type="entry name" value="FAD/NAD(P)-binding domain"/>
    <property type="match status" value="2"/>
</dbReference>
<dbReference type="PANTHER" id="PTHR43755">
    <property type="match status" value="1"/>
</dbReference>
<evidence type="ECO:0000259" key="1">
    <source>
        <dbReference type="Pfam" id="PF07992"/>
    </source>
</evidence>